<dbReference type="EMBL" id="JAMYWC010000005">
    <property type="protein sequence ID" value="MCP1174343.1"/>
    <property type="molecule type" value="Genomic_DNA"/>
</dbReference>
<reference evidence="4" key="1">
    <citation type="journal article" date="2023" name="Front. Microbiol.">
        <title>Ralstonia chuxiongensis sp. nov., Ralstonia mojiangensis sp. nov., and Ralstonia soli sp. nov., isolated from tobacco fields, are three novel species in the family Burkholderiaceae.</title>
        <authorList>
            <person name="Lu C.H."/>
            <person name="Zhang Y.Y."/>
            <person name="Jiang N."/>
            <person name="Chen W."/>
            <person name="Shao X."/>
            <person name="Zhao Z.M."/>
            <person name="Lu W.L."/>
            <person name="Hu X."/>
            <person name="Xi Y.X."/>
            <person name="Zou S.Y."/>
            <person name="Wei Q.J."/>
            <person name="Lin Z.L."/>
            <person name="Gong L."/>
            <person name="Gai X.T."/>
            <person name="Zhang L.Q."/>
            <person name="Li J.Y."/>
            <person name="Jin Y."/>
            <person name="Xia Z.Y."/>
        </authorList>
    </citation>
    <scope>NUCLEOTIDE SEQUENCE [LARGE SCALE GENOMIC DNA]</scope>
    <source>
        <strain evidence="4">21YRMH01-3</strain>
    </source>
</reference>
<sequence>MSVIDLSALPPPDVVEPLDFEGCYQRLLATFRGLCPEWSATMESDPVVKLIELLAYVDVQQRAHVNDSARSTMLGFAVGADLEHLAAGLDTERLIAVPGDPEAFPPVAPVMESEGSLRTRAQGAFERLSVAGPRAAYELHARAADGRVADARAISPAAAEVIVSVLSNEGDGTASDELVERVRLALSDEDVRPLADRLTVRAARIIPYRLRVVLYHYPGPEAEPMVAAAWERLTAYAQEQRRIGRDVRRSAIFAAAHVAGVQRVEVPEPAEDIIVDLTEASYCAGIDVVVGGADE</sequence>
<feature type="domain" description="Baseplate J-like central" evidence="1">
    <location>
        <begin position="130"/>
        <end position="202"/>
    </location>
</feature>
<proteinExistence type="predicted"/>
<evidence type="ECO:0000259" key="2">
    <source>
        <dbReference type="Pfam" id="PF26079"/>
    </source>
</evidence>
<protein>
    <submittedName>
        <fullName evidence="3">Baseplate J/gp47 family protein</fullName>
    </submittedName>
</protein>
<dbReference type="Proteomes" id="UP001162793">
    <property type="component" value="Unassembled WGS sequence"/>
</dbReference>
<dbReference type="PANTHER" id="PTHR35862">
    <property type="entry name" value="FELS-2 PROPHAGE PROTEIN"/>
    <property type="match status" value="1"/>
</dbReference>
<evidence type="ECO:0000259" key="1">
    <source>
        <dbReference type="Pfam" id="PF26078"/>
    </source>
</evidence>
<dbReference type="InterPro" id="IPR014507">
    <property type="entry name" value="Baseplate_assembly_J_pred"/>
</dbReference>
<organism evidence="3 4">
    <name type="scientific">Ralstonia chuxiongensis</name>
    <dbReference type="NCBI Taxonomy" id="2957504"/>
    <lineage>
        <taxon>Bacteria</taxon>
        <taxon>Pseudomonadati</taxon>
        <taxon>Pseudomonadota</taxon>
        <taxon>Betaproteobacteria</taxon>
        <taxon>Burkholderiales</taxon>
        <taxon>Burkholderiaceae</taxon>
        <taxon>Ralstonia</taxon>
    </lineage>
</organism>
<name>A0AA42BJR2_9RALS</name>
<dbReference type="InterPro" id="IPR052726">
    <property type="entry name" value="Phage_Baseplate_Hub"/>
</dbReference>
<dbReference type="PIRSF" id="PIRSF020481">
    <property type="entry name" value="BAP"/>
    <property type="match status" value="1"/>
</dbReference>
<evidence type="ECO:0000313" key="4">
    <source>
        <dbReference type="Proteomes" id="UP001162793"/>
    </source>
</evidence>
<keyword evidence="4" id="KW-1185">Reference proteome</keyword>
<dbReference type="InterPro" id="IPR058530">
    <property type="entry name" value="Baseplate_J-like_C"/>
</dbReference>
<dbReference type="InterPro" id="IPR058531">
    <property type="entry name" value="Baseplate_J_M"/>
</dbReference>
<dbReference type="AlphaFoldDB" id="A0AA42BJR2"/>
<dbReference type="Pfam" id="PF26079">
    <property type="entry name" value="Baseplate_J_C"/>
    <property type="match status" value="1"/>
</dbReference>
<accession>A0AA42BJR2</accession>
<evidence type="ECO:0000313" key="3">
    <source>
        <dbReference type="EMBL" id="MCP1174343.1"/>
    </source>
</evidence>
<dbReference type="RefSeq" id="WP_253539783.1">
    <property type="nucleotide sequence ID" value="NZ_JAMYWC010000005.1"/>
</dbReference>
<gene>
    <name evidence="3" type="ORF">NKG59_18425</name>
</gene>
<comment type="caution">
    <text evidence="3">The sequence shown here is derived from an EMBL/GenBank/DDBJ whole genome shotgun (WGS) entry which is preliminary data.</text>
</comment>
<feature type="domain" description="Baseplate J-like C-terminal" evidence="2">
    <location>
        <begin position="217"/>
        <end position="279"/>
    </location>
</feature>
<dbReference type="PANTHER" id="PTHR35862:SF1">
    <property type="entry name" value="FELS-2 PROPHAGE PROTEIN"/>
    <property type="match status" value="1"/>
</dbReference>
<dbReference type="Pfam" id="PF26078">
    <property type="entry name" value="Baseplate_J_M"/>
    <property type="match status" value="1"/>
</dbReference>